<keyword evidence="2" id="KW-1185">Reference proteome</keyword>
<dbReference type="RefSeq" id="WP_117381843.1">
    <property type="nucleotide sequence ID" value="NZ_QWDE01000001.1"/>
</dbReference>
<comment type="caution">
    <text evidence="1">The sequence shown here is derived from an EMBL/GenBank/DDBJ whole genome shotgun (WGS) entry which is preliminary data.</text>
</comment>
<accession>A0A3E2NVJ7</accession>
<dbReference type="EMBL" id="QWDE01000001">
    <property type="protein sequence ID" value="RFZ84941.1"/>
    <property type="molecule type" value="Genomic_DNA"/>
</dbReference>
<name>A0A3E2NVJ7_9SPHI</name>
<dbReference type="AlphaFoldDB" id="A0A3E2NVJ7"/>
<evidence type="ECO:0000313" key="1">
    <source>
        <dbReference type="EMBL" id="RFZ84941.1"/>
    </source>
</evidence>
<protein>
    <submittedName>
        <fullName evidence="1">Uncharacterized protein</fullName>
    </submittedName>
</protein>
<organism evidence="1 2">
    <name type="scientific">Mucilaginibacter terrenus</name>
    <dbReference type="NCBI Taxonomy" id="2482727"/>
    <lineage>
        <taxon>Bacteria</taxon>
        <taxon>Pseudomonadati</taxon>
        <taxon>Bacteroidota</taxon>
        <taxon>Sphingobacteriia</taxon>
        <taxon>Sphingobacteriales</taxon>
        <taxon>Sphingobacteriaceae</taxon>
        <taxon>Mucilaginibacter</taxon>
    </lineage>
</organism>
<proteinExistence type="predicted"/>
<evidence type="ECO:0000313" key="2">
    <source>
        <dbReference type="Proteomes" id="UP000260823"/>
    </source>
</evidence>
<gene>
    <name evidence="1" type="ORF">DYU05_04870</name>
</gene>
<dbReference type="Proteomes" id="UP000260823">
    <property type="component" value="Unassembled WGS sequence"/>
</dbReference>
<sequence length="73" mass="8608">MKGCAKVEKSRERRKVKGESLRSTLVNVPLSINKKLRQLYKVTGAKLNTRTKWDLLNIITLNHHFTSTKYFRY</sequence>
<reference evidence="1 2" key="1">
    <citation type="submission" date="2018-08" db="EMBL/GenBank/DDBJ databases">
        <title>Mucilaginibacter terrae sp. nov., isolated from manganese diggings.</title>
        <authorList>
            <person name="Huang Y."/>
            <person name="Zhou Z."/>
        </authorList>
    </citation>
    <scope>NUCLEOTIDE SEQUENCE [LARGE SCALE GENOMIC DNA]</scope>
    <source>
        <strain evidence="1 2">ZH6</strain>
    </source>
</reference>